<dbReference type="InterPro" id="IPR027417">
    <property type="entry name" value="P-loop_NTPase"/>
</dbReference>
<dbReference type="GO" id="GO:0006952">
    <property type="term" value="P:defense response"/>
    <property type="evidence" value="ECO:0007669"/>
    <property type="project" value="UniProtKB-KW"/>
</dbReference>
<dbReference type="Gene3D" id="1.10.10.10">
    <property type="entry name" value="Winged helix-like DNA-binding domain superfamily/Winged helix DNA-binding domain"/>
    <property type="match status" value="1"/>
</dbReference>
<dbReference type="Proteomes" id="UP000265566">
    <property type="component" value="Chromosome 1"/>
</dbReference>
<dbReference type="PANTHER" id="PTHR36766:SF30">
    <property type="entry name" value="TIR-NBS TYPE DISEASE RESISTANCE PROTEIN-RELATED"/>
    <property type="match status" value="1"/>
</dbReference>
<dbReference type="InterPro" id="IPR008808">
    <property type="entry name" value="Powdery_mildew-R_dom"/>
</dbReference>
<dbReference type="SUPFAM" id="SSF52540">
    <property type="entry name" value="P-loop containing nucleoside triphosphate hydrolases"/>
    <property type="match status" value="1"/>
</dbReference>
<evidence type="ECO:0000313" key="7">
    <source>
        <dbReference type="EnsemblPlants" id="AES59502"/>
    </source>
</evidence>
<dbReference type="KEGG" id="mtr:11412581"/>
<dbReference type="Proteomes" id="UP000002051">
    <property type="component" value="Unassembled WGS sequence"/>
</dbReference>
<evidence type="ECO:0000313" key="6">
    <source>
        <dbReference type="EMBL" id="RHN77362.1"/>
    </source>
</evidence>
<evidence type="ECO:0000313" key="5">
    <source>
        <dbReference type="EMBL" id="AES59502.2"/>
    </source>
</evidence>
<dbReference type="GO" id="GO:0043531">
    <property type="term" value="F:ADP binding"/>
    <property type="evidence" value="ECO:0007669"/>
    <property type="project" value="InterPro"/>
</dbReference>
<keyword evidence="8" id="KW-1185">Reference proteome</keyword>
<dbReference type="OrthoDB" id="1357022at2759"/>
<dbReference type="PaxDb" id="3880-AES59502"/>
<dbReference type="EnsemblPlants" id="AES59502">
    <property type="protein sequence ID" value="AES59502"/>
    <property type="gene ID" value="MTR_1g021100"/>
</dbReference>
<gene>
    <name evidence="7" type="primary">11412581</name>
    <name evidence="5" type="ordered locus">MTR_1g021100</name>
    <name evidence="6" type="ORF">MtrunA17_Chr1g0153981</name>
</gene>
<keyword evidence="3" id="KW-0611">Plant defense</keyword>
<dbReference type="STRING" id="3880.G7I4I5"/>
<sequence length="824" mass="94150">MALNDFFAGEIATELIKMLINISRKSLLCRTSAEQLISYINELLPTIQEIKYSGNELPEQRQFQLDRFSEILRSGVELSHKVLASSRWNVYKNLQLAKKMEKLEKNVSRFLHGPMQAHILADVHHTRYEMAEGFDRVDRKLEKYFGEMKIGVGGGGWVQEAVRSCMEEDENWVEGNYGNLSLSVGLDLGKKKVKEMVMGREDLWVVGIHGIGGSGKTTLVKEICKDEQVRCYFNEKILFLTVSQSPNVEQLRSKIWGHIMGNRNLNPNYVVPRWIPQFECRSEARTLVVLDDVWSQAVLEQLVCRIPGCKFVVVSRFQFPTIFSATYKVELLSEEDALSLFCHHAFGQKSIPLTANENLVKQVVSECENLPLALKVIGASLRDQPEMFWASVKNRLSQGQSIGESHEINLIERMAISINYLKEDIKECFLDLCAFPEDKKIPLDALINMWVEIHDIDEKDAFAIVVELSNKNLLTLVKEARAGGMYSSCFEISVTQHDVLRDLAVNLSNRESINERRRLVMPKREKGLPKEWLRNKHKPFEAQIVSIHTGEMKERDWCKLEFPKAEVLIINFTSKDYFLPPFIDKMPNLRALIVINYSASYTCLHNVSVFNNLANLRSLWLEKVSIPQFGGILMENLGKLFIVSCKINNNLEGKEVNLSQIFPNLSEITLDHCDDVTSLPSSICRIQSLQNLSLTECHNLEQLPVELGALRSLEILRLYACPVLKTLPPSVCDMTRLKYIDVSQCVNFSCFPEEIGKLVSLEKIDMRECCMIKKVPKSASSLKSLRLVICDEEVFGMWKDVEKAKPNVHIQVSEQCFDLEWLSE</sequence>
<dbReference type="AlphaFoldDB" id="G7I4I5"/>
<dbReference type="PANTHER" id="PTHR36766">
    <property type="entry name" value="PLANT BROAD-SPECTRUM MILDEW RESISTANCE PROTEIN RPW8"/>
    <property type="match status" value="1"/>
</dbReference>
<dbReference type="InterPro" id="IPR032675">
    <property type="entry name" value="LRR_dom_sf"/>
</dbReference>
<dbReference type="Gene3D" id="3.40.50.300">
    <property type="entry name" value="P-loop containing nucleotide triphosphate hydrolases"/>
    <property type="match status" value="1"/>
</dbReference>
<comment type="similarity">
    <text evidence="1">Belongs to the disease resistance NB-LRR family.</text>
</comment>
<dbReference type="InterPro" id="IPR055414">
    <property type="entry name" value="LRR_R13L4/SHOC2-like"/>
</dbReference>
<dbReference type="InterPro" id="IPR002182">
    <property type="entry name" value="NB-ARC"/>
</dbReference>
<dbReference type="Gramene" id="rna808">
    <property type="protein sequence ID" value="RHN77362.1"/>
    <property type="gene ID" value="gene808"/>
</dbReference>
<dbReference type="EMBL" id="CM001217">
    <property type="protein sequence ID" value="AES59502.2"/>
    <property type="molecule type" value="Genomic_DNA"/>
</dbReference>
<dbReference type="EMBL" id="PSQE01000001">
    <property type="protein sequence ID" value="RHN77362.1"/>
    <property type="molecule type" value="Genomic_DNA"/>
</dbReference>
<reference evidence="5 8" key="2">
    <citation type="journal article" date="2014" name="BMC Genomics">
        <title>An improved genome release (version Mt4.0) for the model legume Medicago truncatula.</title>
        <authorList>
            <person name="Tang H."/>
            <person name="Krishnakumar V."/>
            <person name="Bidwell S."/>
            <person name="Rosen B."/>
            <person name="Chan A."/>
            <person name="Zhou S."/>
            <person name="Gentzbittel L."/>
            <person name="Childs K.L."/>
            <person name="Yandell M."/>
            <person name="Gundlach H."/>
            <person name="Mayer K.F."/>
            <person name="Schwartz D.C."/>
            <person name="Town C.D."/>
        </authorList>
    </citation>
    <scope>GENOME REANNOTATION</scope>
    <source>
        <strain evidence="7 8">cv. Jemalong A17</strain>
    </source>
</reference>
<reference evidence="6" key="4">
    <citation type="journal article" date="2018" name="Nat. Plants">
        <title>Whole-genome landscape of Medicago truncatula symbiotic genes.</title>
        <authorList>
            <person name="Pecrix Y."/>
            <person name="Gamas P."/>
            <person name="Carrere S."/>
        </authorList>
    </citation>
    <scope>NUCLEOTIDE SEQUENCE</scope>
    <source>
        <tissue evidence="6">Leaves</tissue>
    </source>
</reference>
<evidence type="ECO:0000256" key="3">
    <source>
        <dbReference type="ARBA" id="ARBA00022821"/>
    </source>
</evidence>
<dbReference type="InterPro" id="IPR042197">
    <property type="entry name" value="Apaf_helical"/>
</dbReference>
<dbReference type="Pfam" id="PF00931">
    <property type="entry name" value="NB-ARC"/>
    <property type="match status" value="1"/>
</dbReference>
<organism evidence="5 8">
    <name type="scientific">Medicago truncatula</name>
    <name type="common">Barrel medic</name>
    <name type="synonym">Medicago tribuloides</name>
    <dbReference type="NCBI Taxonomy" id="3880"/>
    <lineage>
        <taxon>Eukaryota</taxon>
        <taxon>Viridiplantae</taxon>
        <taxon>Streptophyta</taxon>
        <taxon>Embryophyta</taxon>
        <taxon>Tracheophyta</taxon>
        <taxon>Spermatophyta</taxon>
        <taxon>Magnoliopsida</taxon>
        <taxon>eudicotyledons</taxon>
        <taxon>Gunneridae</taxon>
        <taxon>Pentapetalae</taxon>
        <taxon>rosids</taxon>
        <taxon>fabids</taxon>
        <taxon>Fabales</taxon>
        <taxon>Fabaceae</taxon>
        <taxon>Papilionoideae</taxon>
        <taxon>50 kb inversion clade</taxon>
        <taxon>NPAAA clade</taxon>
        <taxon>Hologalegina</taxon>
        <taxon>IRL clade</taxon>
        <taxon>Trifolieae</taxon>
        <taxon>Medicago</taxon>
    </lineage>
</organism>
<dbReference type="PRINTS" id="PR00364">
    <property type="entry name" value="DISEASERSIST"/>
</dbReference>
<protein>
    <submittedName>
        <fullName evidence="5">Disease resistance protein (CC-NBS-LRR class) family protein</fullName>
    </submittedName>
    <submittedName>
        <fullName evidence="6">Putative powdery mildew resistance protein, RPW8</fullName>
    </submittedName>
</protein>
<dbReference type="eggNOG" id="ENOG502QU6E">
    <property type="taxonomic scope" value="Eukaryota"/>
</dbReference>
<accession>A0A0C3UK65</accession>
<keyword evidence="2" id="KW-0677">Repeat</keyword>
<dbReference type="InterPro" id="IPR036388">
    <property type="entry name" value="WH-like_DNA-bd_sf"/>
</dbReference>
<reference evidence="7" key="3">
    <citation type="submission" date="2015-04" db="UniProtKB">
        <authorList>
            <consortium name="EnsemblPlants"/>
        </authorList>
    </citation>
    <scope>IDENTIFICATION</scope>
    <source>
        <strain evidence="7">cv. Jemalong A17</strain>
    </source>
</reference>
<evidence type="ECO:0000259" key="4">
    <source>
        <dbReference type="PROSITE" id="PS51153"/>
    </source>
</evidence>
<evidence type="ECO:0000256" key="2">
    <source>
        <dbReference type="ARBA" id="ARBA00022737"/>
    </source>
</evidence>
<dbReference type="SUPFAM" id="SSF52058">
    <property type="entry name" value="L domain-like"/>
    <property type="match status" value="1"/>
</dbReference>
<proteinExistence type="inferred from homology"/>
<dbReference type="Pfam" id="PF23598">
    <property type="entry name" value="LRR_14"/>
    <property type="match status" value="1"/>
</dbReference>
<dbReference type="HOGENOM" id="CLU_012216_1_0_1"/>
<evidence type="ECO:0000256" key="1">
    <source>
        <dbReference type="ARBA" id="ARBA00008894"/>
    </source>
</evidence>
<dbReference type="Gene3D" id="3.80.10.10">
    <property type="entry name" value="Ribonuclease Inhibitor"/>
    <property type="match status" value="1"/>
</dbReference>
<evidence type="ECO:0000313" key="8">
    <source>
        <dbReference type="Proteomes" id="UP000002051"/>
    </source>
</evidence>
<dbReference type="Gene3D" id="1.10.8.430">
    <property type="entry name" value="Helical domain of apoptotic protease-activating factors"/>
    <property type="match status" value="1"/>
</dbReference>
<feature type="domain" description="RPW8" evidence="4">
    <location>
        <begin position="1"/>
        <end position="149"/>
    </location>
</feature>
<dbReference type="Pfam" id="PF05659">
    <property type="entry name" value="RPW8"/>
    <property type="match status" value="1"/>
</dbReference>
<accession>G7I4I5</accession>
<dbReference type="PROSITE" id="PS51153">
    <property type="entry name" value="RPW8"/>
    <property type="match status" value="1"/>
</dbReference>
<reference evidence="5 8" key="1">
    <citation type="journal article" date="2011" name="Nature">
        <title>The Medicago genome provides insight into the evolution of rhizobial symbioses.</title>
        <authorList>
            <person name="Young N.D."/>
            <person name="Debelle F."/>
            <person name="Oldroyd G.E."/>
            <person name="Geurts R."/>
            <person name="Cannon S.B."/>
            <person name="Udvardi M.K."/>
            <person name="Benedito V.A."/>
            <person name="Mayer K.F."/>
            <person name="Gouzy J."/>
            <person name="Schoof H."/>
            <person name="Van de Peer Y."/>
            <person name="Proost S."/>
            <person name="Cook D.R."/>
            <person name="Meyers B.C."/>
            <person name="Spannagl M."/>
            <person name="Cheung F."/>
            <person name="De Mita S."/>
            <person name="Krishnakumar V."/>
            <person name="Gundlach H."/>
            <person name="Zhou S."/>
            <person name="Mudge J."/>
            <person name="Bharti A.K."/>
            <person name="Murray J.D."/>
            <person name="Naoumkina M.A."/>
            <person name="Rosen B."/>
            <person name="Silverstein K.A."/>
            <person name="Tang H."/>
            <person name="Rombauts S."/>
            <person name="Zhao P.X."/>
            <person name="Zhou P."/>
            <person name="Barbe V."/>
            <person name="Bardou P."/>
            <person name="Bechner M."/>
            <person name="Bellec A."/>
            <person name="Berger A."/>
            <person name="Berges H."/>
            <person name="Bidwell S."/>
            <person name="Bisseling T."/>
            <person name="Choisne N."/>
            <person name="Couloux A."/>
            <person name="Denny R."/>
            <person name="Deshpande S."/>
            <person name="Dai X."/>
            <person name="Doyle J.J."/>
            <person name="Dudez A.M."/>
            <person name="Farmer A.D."/>
            <person name="Fouteau S."/>
            <person name="Franken C."/>
            <person name="Gibelin C."/>
            <person name="Gish J."/>
            <person name="Goldstein S."/>
            <person name="Gonzalez A.J."/>
            <person name="Green P.J."/>
            <person name="Hallab A."/>
            <person name="Hartog M."/>
            <person name="Hua A."/>
            <person name="Humphray S.J."/>
            <person name="Jeong D.H."/>
            <person name="Jing Y."/>
            <person name="Jocker A."/>
            <person name="Kenton S.M."/>
            <person name="Kim D.J."/>
            <person name="Klee K."/>
            <person name="Lai H."/>
            <person name="Lang C."/>
            <person name="Lin S."/>
            <person name="Macmil S.L."/>
            <person name="Magdelenat G."/>
            <person name="Matthews L."/>
            <person name="McCorrison J."/>
            <person name="Monaghan E.L."/>
            <person name="Mun J.H."/>
            <person name="Najar F.Z."/>
            <person name="Nicholson C."/>
            <person name="Noirot C."/>
            <person name="O'Bleness M."/>
            <person name="Paule C.R."/>
            <person name="Poulain J."/>
            <person name="Prion F."/>
            <person name="Qin B."/>
            <person name="Qu C."/>
            <person name="Retzel E.F."/>
            <person name="Riddle C."/>
            <person name="Sallet E."/>
            <person name="Samain S."/>
            <person name="Samson N."/>
            <person name="Sanders I."/>
            <person name="Saurat O."/>
            <person name="Scarpelli C."/>
            <person name="Schiex T."/>
            <person name="Segurens B."/>
            <person name="Severin A.J."/>
            <person name="Sherrier D.J."/>
            <person name="Shi R."/>
            <person name="Sims S."/>
            <person name="Singer S.R."/>
            <person name="Sinharoy S."/>
            <person name="Sterck L."/>
            <person name="Viollet A."/>
            <person name="Wang B.B."/>
            <person name="Wang K."/>
            <person name="Wang M."/>
            <person name="Wang X."/>
            <person name="Warfsmann J."/>
            <person name="Weissenbach J."/>
            <person name="White D.D."/>
            <person name="White J.D."/>
            <person name="Wiley G.B."/>
            <person name="Wincker P."/>
            <person name="Xing Y."/>
            <person name="Yang L."/>
            <person name="Yao Z."/>
            <person name="Ying F."/>
            <person name="Zhai J."/>
            <person name="Zhou L."/>
            <person name="Zuber A."/>
            <person name="Denarie J."/>
            <person name="Dixon R.A."/>
            <person name="May G.D."/>
            <person name="Schwartz D.C."/>
            <person name="Rogers J."/>
            <person name="Quetier F."/>
            <person name="Town C.D."/>
            <person name="Roe B.A."/>
        </authorList>
    </citation>
    <scope>NUCLEOTIDE SEQUENCE [LARGE SCALE GENOMIC DNA]</scope>
    <source>
        <strain evidence="5">A17</strain>
        <strain evidence="7 8">cv. Jemalong A17</strain>
    </source>
</reference>
<name>G7I4I5_MEDTR</name>